<name>A0ABN0BBY7_9HELI</name>
<accession>A0ABN0BBY7</accession>
<gene>
    <name evidence="1" type="ORF">HCCG_01628</name>
</gene>
<keyword evidence="2" id="KW-1185">Reference proteome</keyword>
<proteinExistence type="predicted"/>
<evidence type="ECO:0000313" key="2">
    <source>
        <dbReference type="Proteomes" id="UP000005755"/>
    </source>
</evidence>
<organism evidence="1 2">
    <name type="scientific">Helicobacter cinaedi CCUG 18818 = ATCC BAA-847</name>
    <dbReference type="NCBI Taxonomy" id="537971"/>
    <lineage>
        <taxon>Bacteria</taxon>
        <taxon>Pseudomonadati</taxon>
        <taxon>Campylobacterota</taxon>
        <taxon>Epsilonproteobacteria</taxon>
        <taxon>Campylobacterales</taxon>
        <taxon>Helicobacteraceae</taxon>
        <taxon>Helicobacter</taxon>
    </lineage>
</organism>
<dbReference type="EMBL" id="DS990393">
    <property type="protein sequence ID" value="EFR47080.1"/>
    <property type="molecule type" value="Genomic_DNA"/>
</dbReference>
<dbReference type="Proteomes" id="UP000005755">
    <property type="component" value="Unassembled WGS sequence"/>
</dbReference>
<evidence type="ECO:0000313" key="1">
    <source>
        <dbReference type="EMBL" id="EFR47080.1"/>
    </source>
</evidence>
<protein>
    <submittedName>
        <fullName evidence="1">Uncharacterized protein</fullName>
    </submittedName>
</protein>
<sequence>MESNASFQKNLYISPKNPHTATKSIFFCILIIPPPQHIFLLNHFRNLLSLKPSNFYHTLTI</sequence>
<reference evidence="2" key="1">
    <citation type="journal article" date="2014" name="Genome Announc.">
        <title>Draft genome sequences of six enterohepatic helicobacter species isolated from humans and one from rhesus macaques.</title>
        <authorList>
            <person name="Shen Z."/>
            <person name="Sheh A."/>
            <person name="Young S.K."/>
            <person name="Abouelliel A."/>
            <person name="Ward D.V."/>
            <person name="Earl A.M."/>
            <person name="Fox J.G."/>
        </authorList>
    </citation>
    <scope>NUCLEOTIDE SEQUENCE [LARGE SCALE GENOMIC DNA]</scope>
    <source>
        <strain evidence="2">CCUG 18818</strain>
    </source>
</reference>